<evidence type="ECO:0000313" key="1">
    <source>
        <dbReference type="EMBL" id="GBP82862.1"/>
    </source>
</evidence>
<gene>
    <name evidence="1" type="ORF">EVAR_55413_1</name>
</gene>
<dbReference type="EMBL" id="BGZK01001591">
    <property type="protein sequence ID" value="GBP82862.1"/>
    <property type="molecule type" value="Genomic_DNA"/>
</dbReference>
<sequence length="101" mass="11153">MGAQVRLHLQGGQIKRLAPLQIELLSLEGAVTLHTDLTDEGRGRTMIYSDDLDVGLGPMLDNCVDHRNLVVKVTAAPLDLEALLEYGALRILTDFFDIERP</sequence>
<dbReference type="Proteomes" id="UP000299102">
    <property type="component" value="Unassembled WGS sequence"/>
</dbReference>
<proteinExistence type="predicted"/>
<protein>
    <submittedName>
        <fullName evidence="1">Uncharacterized protein</fullName>
    </submittedName>
</protein>
<dbReference type="AlphaFoldDB" id="A0A4C1Z6C2"/>
<organism evidence="1 2">
    <name type="scientific">Eumeta variegata</name>
    <name type="common">Bagworm moth</name>
    <name type="synonym">Eumeta japonica</name>
    <dbReference type="NCBI Taxonomy" id="151549"/>
    <lineage>
        <taxon>Eukaryota</taxon>
        <taxon>Metazoa</taxon>
        <taxon>Ecdysozoa</taxon>
        <taxon>Arthropoda</taxon>
        <taxon>Hexapoda</taxon>
        <taxon>Insecta</taxon>
        <taxon>Pterygota</taxon>
        <taxon>Neoptera</taxon>
        <taxon>Endopterygota</taxon>
        <taxon>Lepidoptera</taxon>
        <taxon>Glossata</taxon>
        <taxon>Ditrysia</taxon>
        <taxon>Tineoidea</taxon>
        <taxon>Psychidae</taxon>
        <taxon>Oiketicinae</taxon>
        <taxon>Eumeta</taxon>
    </lineage>
</organism>
<accession>A0A4C1Z6C2</accession>
<evidence type="ECO:0000313" key="2">
    <source>
        <dbReference type="Proteomes" id="UP000299102"/>
    </source>
</evidence>
<keyword evidence="2" id="KW-1185">Reference proteome</keyword>
<name>A0A4C1Z6C2_EUMVA</name>
<comment type="caution">
    <text evidence="1">The sequence shown here is derived from an EMBL/GenBank/DDBJ whole genome shotgun (WGS) entry which is preliminary data.</text>
</comment>
<reference evidence="1 2" key="1">
    <citation type="journal article" date="2019" name="Commun. Biol.">
        <title>The bagworm genome reveals a unique fibroin gene that provides high tensile strength.</title>
        <authorList>
            <person name="Kono N."/>
            <person name="Nakamura H."/>
            <person name="Ohtoshi R."/>
            <person name="Tomita M."/>
            <person name="Numata K."/>
            <person name="Arakawa K."/>
        </authorList>
    </citation>
    <scope>NUCLEOTIDE SEQUENCE [LARGE SCALE GENOMIC DNA]</scope>
</reference>